<comment type="caution">
    <text evidence="1">The sequence shown here is derived from an EMBL/GenBank/DDBJ whole genome shotgun (WGS) entry which is preliminary data.</text>
</comment>
<gene>
    <name evidence="1" type="ORF">IAA16_05455</name>
</gene>
<dbReference type="AlphaFoldDB" id="A0A9E2NYV7"/>
<reference evidence="1" key="1">
    <citation type="journal article" date="2021" name="PeerJ">
        <title>Extensive microbial diversity within the chicken gut microbiome revealed by metagenomics and culture.</title>
        <authorList>
            <person name="Gilroy R."/>
            <person name="Ravi A."/>
            <person name="Getino M."/>
            <person name="Pursley I."/>
            <person name="Horton D.L."/>
            <person name="Alikhan N.F."/>
            <person name="Baker D."/>
            <person name="Gharbi K."/>
            <person name="Hall N."/>
            <person name="Watson M."/>
            <person name="Adriaenssens E.M."/>
            <person name="Foster-Nyarko E."/>
            <person name="Jarju S."/>
            <person name="Secka A."/>
            <person name="Antonio M."/>
            <person name="Oren A."/>
            <person name="Chaudhuri R.R."/>
            <person name="La Ragione R."/>
            <person name="Hildebrand F."/>
            <person name="Pallen M.J."/>
        </authorList>
    </citation>
    <scope>NUCLEOTIDE SEQUENCE</scope>
    <source>
        <strain evidence="1">Gambia15-2214</strain>
    </source>
</reference>
<name>A0A9E2NYV7_9SPIR</name>
<organism evidence="1 2">
    <name type="scientific">Candidatus Treponema excrementipullorum</name>
    <dbReference type="NCBI Taxonomy" id="2838768"/>
    <lineage>
        <taxon>Bacteria</taxon>
        <taxon>Pseudomonadati</taxon>
        <taxon>Spirochaetota</taxon>
        <taxon>Spirochaetia</taxon>
        <taxon>Spirochaetales</taxon>
        <taxon>Treponemataceae</taxon>
        <taxon>Treponema</taxon>
    </lineage>
</organism>
<proteinExistence type="predicted"/>
<dbReference type="Proteomes" id="UP000823914">
    <property type="component" value="Unassembled WGS sequence"/>
</dbReference>
<reference evidence="1" key="2">
    <citation type="submission" date="2021-04" db="EMBL/GenBank/DDBJ databases">
        <authorList>
            <person name="Gilroy R."/>
        </authorList>
    </citation>
    <scope>NUCLEOTIDE SEQUENCE</scope>
    <source>
        <strain evidence="1">Gambia15-2214</strain>
    </source>
</reference>
<dbReference type="EMBL" id="JAHLFV010000129">
    <property type="protein sequence ID" value="MBU3849992.1"/>
    <property type="molecule type" value="Genomic_DNA"/>
</dbReference>
<evidence type="ECO:0000313" key="2">
    <source>
        <dbReference type="Proteomes" id="UP000823914"/>
    </source>
</evidence>
<evidence type="ECO:0000313" key="1">
    <source>
        <dbReference type="EMBL" id="MBU3849992.1"/>
    </source>
</evidence>
<protein>
    <submittedName>
        <fullName evidence="1">Uncharacterized protein</fullName>
    </submittedName>
</protein>
<sequence>MGKNKEKNYLTGRNLTDKIKTTRGYGLSKSSCKKYQKLYSQADFYNKDKEKQYISLFDGTQ</sequence>
<accession>A0A9E2NYV7</accession>